<comment type="caution">
    <text evidence="1">The sequence shown here is derived from an EMBL/GenBank/DDBJ whole genome shotgun (WGS) entry which is preliminary data.</text>
</comment>
<sequence length="797" mass="92658">MMSPTEVLYICNDQSDIFKASSKVWSLNLETNQSTLLREITFQNSSFEILKTVYYNSNSVRAINSSAEYTATDDNIINCVCESQTSEYYVIVSNNKIILLNQQLQPLQEINEIETSDKTPEKVKFSANFILNVSTTSICDQFIIYIGENKLTSFVLFQLQNGLLQQIGTKYNKELFNVEPSYQVDSHDVKQMCFAHGVFNSFQTLCLYCNYGSYGNINKGHYTNTVSCYNFDSNKIDYIYPCMAPVLRMCSSSYLFEVGDVLFDLFCYADAIGFLHLTFGCVKVGYKRIFSIQTNMWVKNITFSFTEVKDNGTLMVKRDNYLNEEDKLVDVQVQNELKIFVFGSTELVNQDKIIQADGFSIIHVNLNNIQQIADANRCVQIDSEDNSEFSYVDYQINPSLEYTSHDTNDSESHENEEAWEEVQVQAQNIQQNKTPEQLTVQQDIEEENKLQDEIYSITDSTSELSNNNLKSSLKYKFLFGDVTKYNVNNSFTETKIQNQETQKLKIDDIRESHQNIEIQSQIKTKQTQQEHLLKYQLKDGSELKLHQIYKQQKLVIMIHQNTQIIFVQKPDYILIMDDKYYVAINNELIIYDRSGLEIDKVQFRDSIKLIFGQNQVFSSSQIVFEQSKSPYLFVLTKSQIIELNSKQCKEIQFDFDNFSVFSENSNIFIHFESRIYLLYDQPQLISDYGFLQQLSTPQQLDFSLQQSVIPKLLYTLAHTQTLNELNENITHKIINLNQIERFTFLRMVIEQAENERKYLQNSLFFNSAVQELKNAIKEFDEDVLKIAVNFGKRKGIF</sequence>
<dbReference type="AlphaFoldDB" id="A0AA86QN91"/>
<evidence type="ECO:0000313" key="2">
    <source>
        <dbReference type="EMBL" id="CAL6030089.1"/>
    </source>
</evidence>
<accession>A0AA86QN91</accession>
<dbReference type="Proteomes" id="UP001642409">
    <property type="component" value="Unassembled WGS sequence"/>
</dbReference>
<dbReference type="EMBL" id="CAXDID020000113">
    <property type="protein sequence ID" value="CAL6030089.1"/>
    <property type="molecule type" value="Genomic_DNA"/>
</dbReference>
<dbReference type="EMBL" id="CATOUU010000959">
    <property type="protein sequence ID" value="CAI9962761.1"/>
    <property type="molecule type" value="Genomic_DNA"/>
</dbReference>
<reference evidence="2 3" key="2">
    <citation type="submission" date="2024-07" db="EMBL/GenBank/DDBJ databases">
        <authorList>
            <person name="Akdeniz Z."/>
        </authorList>
    </citation>
    <scope>NUCLEOTIDE SEQUENCE [LARGE SCALE GENOMIC DNA]</scope>
</reference>
<evidence type="ECO:0000313" key="1">
    <source>
        <dbReference type="EMBL" id="CAI9962761.1"/>
    </source>
</evidence>
<proteinExistence type="predicted"/>
<evidence type="ECO:0000313" key="3">
    <source>
        <dbReference type="Proteomes" id="UP001642409"/>
    </source>
</evidence>
<protein>
    <submittedName>
        <fullName evidence="1">Uncharacterized protein</fullName>
    </submittedName>
</protein>
<keyword evidence="3" id="KW-1185">Reference proteome</keyword>
<organism evidence="1">
    <name type="scientific">Hexamita inflata</name>
    <dbReference type="NCBI Taxonomy" id="28002"/>
    <lineage>
        <taxon>Eukaryota</taxon>
        <taxon>Metamonada</taxon>
        <taxon>Diplomonadida</taxon>
        <taxon>Hexamitidae</taxon>
        <taxon>Hexamitinae</taxon>
        <taxon>Hexamita</taxon>
    </lineage>
</organism>
<name>A0AA86QN91_9EUKA</name>
<gene>
    <name evidence="2" type="ORF">HINF_LOCUS32966</name>
    <name evidence="1" type="ORF">HINF_LOCUS50406</name>
</gene>
<reference evidence="1" key="1">
    <citation type="submission" date="2023-06" db="EMBL/GenBank/DDBJ databases">
        <authorList>
            <person name="Kurt Z."/>
        </authorList>
    </citation>
    <scope>NUCLEOTIDE SEQUENCE</scope>
</reference>